<evidence type="ECO:0000313" key="1">
    <source>
        <dbReference type="EMBL" id="PZR16609.1"/>
    </source>
</evidence>
<dbReference type="Gene3D" id="3.60.15.10">
    <property type="entry name" value="Ribonuclease Z/Hydroxyacylglutathione hydrolase-like"/>
    <property type="match status" value="1"/>
</dbReference>
<organism evidence="1 2">
    <name type="scientific">Archangium gephyra</name>
    <dbReference type="NCBI Taxonomy" id="48"/>
    <lineage>
        <taxon>Bacteria</taxon>
        <taxon>Pseudomonadati</taxon>
        <taxon>Myxococcota</taxon>
        <taxon>Myxococcia</taxon>
        <taxon>Myxococcales</taxon>
        <taxon>Cystobacterineae</taxon>
        <taxon>Archangiaceae</taxon>
        <taxon>Archangium</taxon>
    </lineage>
</organism>
<dbReference type="InterPro" id="IPR036866">
    <property type="entry name" value="RibonucZ/Hydroxyglut_hydro"/>
</dbReference>
<sequence>MIVTWLGHASLFLNAAGKTLLVDPWFIEPVDGKYRFPPPPYAVANAMPRPDFLLLTCARNEHASEATLSQLKRDTVTLAAPEVLPRLSALQFNKVKPQEPWSSTSLSPGLSVTFVPGGAFVVEADDVRLFHGGDAALSADDFREVARRAGPIDMAFLPFTADDKQRGLQRFFDGIVGLQAKEAAPFASGWLRLENVDSHFAQRATHAEALAAAMKLAHENGTHLAHLQSGDEWSPETGAINKGLVDGWSEDVASLHRYAAQLSRAS</sequence>
<dbReference type="PANTHER" id="PTHR15032:SF4">
    <property type="entry name" value="N-ACYL-PHOSPHATIDYLETHANOLAMINE-HYDROLYZING PHOSPHOLIPASE D"/>
    <property type="match status" value="1"/>
</dbReference>
<evidence type="ECO:0008006" key="3">
    <source>
        <dbReference type="Google" id="ProtNLM"/>
    </source>
</evidence>
<evidence type="ECO:0000313" key="2">
    <source>
        <dbReference type="Proteomes" id="UP000249061"/>
    </source>
</evidence>
<dbReference type="SUPFAM" id="SSF56281">
    <property type="entry name" value="Metallo-hydrolase/oxidoreductase"/>
    <property type="match status" value="1"/>
</dbReference>
<proteinExistence type="predicted"/>
<name>A0A2W5TLZ1_9BACT</name>
<protein>
    <recommendedName>
        <fullName evidence="3">MBL fold metallo-hydrolase</fullName>
    </recommendedName>
</protein>
<reference evidence="1 2" key="1">
    <citation type="submission" date="2017-08" db="EMBL/GenBank/DDBJ databases">
        <title>Infants hospitalized years apart are colonized by the same room-sourced microbial strains.</title>
        <authorList>
            <person name="Brooks B."/>
            <person name="Olm M.R."/>
            <person name="Firek B.A."/>
            <person name="Baker R."/>
            <person name="Thomas B.C."/>
            <person name="Morowitz M.J."/>
            <person name="Banfield J.F."/>
        </authorList>
    </citation>
    <scope>NUCLEOTIDE SEQUENCE [LARGE SCALE GENOMIC DNA]</scope>
    <source>
        <strain evidence="1">S2_003_000_R2_14</strain>
    </source>
</reference>
<gene>
    <name evidence="1" type="ORF">DI536_05460</name>
</gene>
<dbReference type="GO" id="GO:0005737">
    <property type="term" value="C:cytoplasm"/>
    <property type="evidence" value="ECO:0007669"/>
    <property type="project" value="TreeGrafter"/>
</dbReference>
<dbReference type="PANTHER" id="PTHR15032">
    <property type="entry name" value="N-ACYL-PHOSPHATIDYLETHANOLAMINE-HYDROLYZING PHOSPHOLIPASE D"/>
    <property type="match status" value="1"/>
</dbReference>
<dbReference type="EMBL" id="QFQP01000003">
    <property type="protein sequence ID" value="PZR16609.1"/>
    <property type="molecule type" value="Genomic_DNA"/>
</dbReference>
<accession>A0A2W5TLZ1</accession>
<dbReference type="AlphaFoldDB" id="A0A2W5TLZ1"/>
<dbReference type="Proteomes" id="UP000249061">
    <property type="component" value="Unassembled WGS sequence"/>
</dbReference>
<comment type="caution">
    <text evidence="1">The sequence shown here is derived from an EMBL/GenBank/DDBJ whole genome shotgun (WGS) entry which is preliminary data.</text>
</comment>
<dbReference type="Pfam" id="PF13483">
    <property type="entry name" value="Lactamase_B_3"/>
    <property type="match status" value="1"/>
</dbReference>